<dbReference type="EMBL" id="JANPWB010000010">
    <property type="protein sequence ID" value="KAJ1137817.1"/>
    <property type="molecule type" value="Genomic_DNA"/>
</dbReference>
<dbReference type="AlphaFoldDB" id="A0AAV7QBA3"/>
<proteinExistence type="predicted"/>
<reference evidence="2" key="1">
    <citation type="journal article" date="2022" name="bioRxiv">
        <title>Sequencing and chromosome-scale assembly of the giantPleurodeles waltlgenome.</title>
        <authorList>
            <person name="Brown T."/>
            <person name="Elewa A."/>
            <person name="Iarovenko S."/>
            <person name="Subramanian E."/>
            <person name="Araus A.J."/>
            <person name="Petzold A."/>
            <person name="Susuki M."/>
            <person name="Suzuki K.-i.T."/>
            <person name="Hayashi T."/>
            <person name="Toyoda A."/>
            <person name="Oliveira C."/>
            <person name="Osipova E."/>
            <person name="Leigh N.D."/>
            <person name="Simon A."/>
            <person name="Yun M.H."/>
        </authorList>
    </citation>
    <scope>NUCLEOTIDE SEQUENCE</scope>
    <source>
        <strain evidence="2">20211129_DDA</strain>
        <tissue evidence="2">Liver</tissue>
    </source>
</reference>
<dbReference type="Proteomes" id="UP001066276">
    <property type="component" value="Chromosome 6"/>
</dbReference>
<organism evidence="2 3">
    <name type="scientific">Pleurodeles waltl</name>
    <name type="common">Iberian ribbed newt</name>
    <dbReference type="NCBI Taxonomy" id="8319"/>
    <lineage>
        <taxon>Eukaryota</taxon>
        <taxon>Metazoa</taxon>
        <taxon>Chordata</taxon>
        <taxon>Craniata</taxon>
        <taxon>Vertebrata</taxon>
        <taxon>Euteleostomi</taxon>
        <taxon>Amphibia</taxon>
        <taxon>Batrachia</taxon>
        <taxon>Caudata</taxon>
        <taxon>Salamandroidea</taxon>
        <taxon>Salamandridae</taxon>
        <taxon>Pleurodelinae</taxon>
        <taxon>Pleurodeles</taxon>
    </lineage>
</organism>
<evidence type="ECO:0000313" key="2">
    <source>
        <dbReference type="EMBL" id="KAJ1137817.1"/>
    </source>
</evidence>
<protein>
    <submittedName>
        <fullName evidence="2">Uncharacterized protein</fullName>
    </submittedName>
</protein>
<feature type="region of interest" description="Disordered" evidence="1">
    <location>
        <begin position="41"/>
        <end position="71"/>
    </location>
</feature>
<evidence type="ECO:0000256" key="1">
    <source>
        <dbReference type="SAM" id="MobiDB-lite"/>
    </source>
</evidence>
<name>A0AAV7QBA3_PLEWA</name>
<sequence length="117" mass="12919">MRRRVAVSCRRGRFGPFSYESPAARVSNCLRRRFFSPTTPLTGSIPNSYGGGQRPLSSEEEEVAAGTGEAHSRWDTAARLHLLKMEAIAVEYCQLVVLEEKGEEASTAASGHQLERH</sequence>
<accession>A0AAV7QBA3</accession>
<evidence type="ECO:0000313" key="3">
    <source>
        <dbReference type="Proteomes" id="UP001066276"/>
    </source>
</evidence>
<gene>
    <name evidence="2" type="ORF">NDU88_004213</name>
</gene>
<comment type="caution">
    <text evidence="2">The sequence shown here is derived from an EMBL/GenBank/DDBJ whole genome shotgun (WGS) entry which is preliminary data.</text>
</comment>
<keyword evidence="3" id="KW-1185">Reference proteome</keyword>